<dbReference type="HOGENOM" id="CLU_024566_8_2_2"/>
<feature type="binding site" evidence="1">
    <location>
        <position position="48"/>
    </location>
    <ligand>
        <name>Mg(2+)</name>
        <dbReference type="ChEBI" id="CHEBI:18420"/>
        <label>1</label>
    </ligand>
</feature>
<sequence length="286" mass="30904">MKKAGSLVGLSVGDALGAAFEGLKPENKPVSDIISGGVHNLRGGEVTDDTYQALSVAKSLIKHRKLAYDETALFMAESFRIHRKLFGPTSARVFEAVLAGKSAFRISKEVYDSGGGRTNGSVMRGAPVGIFFGPDKVRTMSILYSQMTHYHPVACECSAFVNMMISCMCRGRGRREAYYLALSGCRNEEVLGELSKIKRRELTPSIDALDTTHCALAFFMQGNSFEESVSDAVSIGGDTDTIAAVTGALCGAEYGCDSIPERWLSSLKIREEILKTAFQLADASEK</sequence>
<reference evidence="2 3" key="1">
    <citation type="submission" date="2011-10" db="EMBL/GenBank/DDBJ databases">
        <title>The Improved High-Quality Draft genome of Methanoplanus limicola DSM 2279.</title>
        <authorList>
            <consortium name="US DOE Joint Genome Institute (JGI-PGF)"/>
            <person name="Lucas S."/>
            <person name="Copeland A."/>
            <person name="Lapidus A."/>
            <person name="Glavina del Rio T."/>
            <person name="Dalin E."/>
            <person name="Tice H."/>
            <person name="Bruce D."/>
            <person name="Goodwin L."/>
            <person name="Pitluck S."/>
            <person name="Peters L."/>
            <person name="Mikhailova N."/>
            <person name="Lu M."/>
            <person name="Kyrpides N."/>
            <person name="Mavromatis K."/>
            <person name="Ivanova N."/>
            <person name="Markowitz V."/>
            <person name="Cheng J.-F."/>
            <person name="Hugenholtz P."/>
            <person name="Woyke T."/>
            <person name="Wu D."/>
            <person name="Wirth R."/>
            <person name="Brambilla E.-M."/>
            <person name="Klenk H.-P."/>
            <person name="Eisen J.A."/>
        </authorList>
    </citation>
    <scope>NUCLEOTIDE SEQUENCE [LARGE SCALE GENOMIC DNA]</scope>
    <source>
        <strain evidence="2 3">DSM 2279</strain>
    </source>
</reference>
<keyword evidence="1" id="KW-0479">Metal-binding</keyword>
<dbReference type="Gene3D" id="1.10.4080.10">
    <property type="entry name" value="ADP-ribosylation/Crystallin J1"/>
    <property type="match status" value="1"/>
</dbReference>
<dbReference type="SUPFAM" id="SSF101478">
    <property type="entry name" value="ADP-ribosylglycohydrolase"/>
    <property type="match status" value="1"/>
</dbReference>
<dbReference type="GO" id="GO:0046872">
    <property type="term" value="F:metal ion binding"/>
    <property type="evidence" value="ECO:0007669"/>
    <property type="project" value="UniProtKB-KW"/>
</dbReference>
<dbReference type="Proteomes" id="UP000005741">
    <property type="component" value="Chromosome"/>
</dbReference>
<dbReference type="InParanoid" id="H1YWM2"/>
<evidence type="ECO:0000313" key="2">
    <source>
        <dbReference type="EMBL" id="EHQ35824.1"/>
    </source>
</evidence>
<accession>H1YWM2</accession>
<dbReference type="PANTHER" id="PTHR16222">
    <property type="entry name" value="ADP-RIBOSYLGLYCOHYDROLASE"/>
    <property type="match status" value="1"/>
</dbReference>
<organism evidence="2 3">
    <name type="scientific">Methanoplanus limicola DSM 2279</name>
    <dbReference type="NCBI Taxonomy" id="937775"/>
    <lineage>
        <taxon>Archaea</taxon>
        <taxon>Methanobacteriati</taxon>
        <taxon>Methanobacteriota</taxon>
        <taxon>Stenosarchaea group</taxon>
        <taxon>Methanomicrobia</taxon>
        <taxon>Methanomicrobiales</taxon>
        <taxon>Methanomicrobiaceae</taxon>
        <taxon>Methanoplanus</taxon>
    </lineage>
</organism>
<dbReference type="PANTHER" id="PTHR16222:SF12">
    <property type="entry name" value="ADP-RIBOSYLGLYCOHYDROLASE-RELATED"/>
    <property type="match status" value="1"/>
</dbReference>
<dbReference type="Pfam" id="PF03747">
    <property type="entry name" value="ADP_ribosyl_GH"/>
    <property type="match status" value="1"/>
</dbReference>
<keyword evidence="3" id="KW-1185">Reference proteome</keyword>
<dbReference type="RefSeq" id="WP_004077728.1">
    <property type="nucleotide sequence ID" value="NZ_CM001436.1"/>
</dbReference>
<gene>
    <name evidence="2" type="ORF">Metlim_1723</name>
</gene>
<feature type="binding site" evidence="1">
    <location>
        <position position="238"/>
    </location>
    <ligand>
        <name>Mg(2+)</name>
        <dbReference type="ChEBI" id="CHEBI:18420"/>
        <label>1</label>
    </ligand>
</feature>
<feature type="binding site" evidence="1">
    <location>
        <position position="47"/>
    </location>
    <ligand>
        <name>Mg(2+)</name>
        <dbReference type="ChEBI" id="CHEBI:18420"/>
        <label>1</label>
    </ligand>
</feature>
<proteinExistence type="predicted"/>
<dbReference type="AlphaFoldDB" id="H1YWM2"/>
<dbReference type="OrthoDB" id="114878at2157"/>
<feature type="binding site" evidence="1">
    <location>
        <position position="241"/>
    </location>
    <ligand>
        <name>Mg(2+)</name>
        <dbReference type="ChEBI" id="CHEBI:18420"/>
        <label>1</label>
    </ligand>
</feature>
<dbReference type="EMBL" id="CM001436">
    <property type="protein sequence ID" value="EHQ35824.1"/>
    <property type="molecule type" value="Genomic_DNA"/>
</dbReference>
<protein>
    <submittedName>
        <fullName evidence="2">ADP-ribosylation/Crystallin J1</fullName>
    </submittedName>
</protein>
<dbReference type="InterPro" id="IPR005502">
    <property type="entry name" value="Ribosyl_crysJ1"/>
</dbReference>
<dbReference type="PATRIC" id="fig|937775.9.peg.1936"/>
<dbReference type="InterPro" id="IPR036705">
    <property type="entry name" value="Ribosyl_crysJ1_sf"/>
</dbReference>
<evidence type="ECO:0000313" key="3">
    <source>
        <dbReference type="Proteomes" id="UP000005741"/>
    </source>
</evidence>
<dbReference type="InterPro" id="IPR050792">
    <property type="entry name" value="ADP-ribosylglycohydrolase"/>
</dbReference>
<name>H1YWM2_9EURY</name>
<feature type="binding site" evidence="1">
    <location>
        <position position="49"/>
    </location>
    <ligand>
        <name>Mg(2+)</name>
        <dbReference type="ChEBI" id="CHEBI:18420"/>
        <label>1</label>
    </ligand>
</feature>
<comment type="cofactor">
    <cofactor evidence="1">
        <name>Mg(2+)</name>
        <dbReference type="ChEBI" id="CHEBI:18420"/>
    </cofactor>
    <text evidence="1">Binds 2 magnesium ions per subunit.</text>
</comment>
<evidence type="ECO:0000256" key="1">
    <source>
        <dbReference type="PIRSR" id="PIRSR605502-1"/>
    </source>
</evidence>
<feature type="binding site" evidence="1">
    <location>
        <position position="240"/>
    </location>
    <ligand>
        <name>Mg(2+)</name>
        <dbReference type="ChEBI" id="CHEBI:18420"/>
        <label>1</label>
    </ligand>
</feature>
<dbReference type="STRING" id="937775.Metlim_1723"/>
<keyword evidence="1" id="KW-0460">Magnesium</keyword>